<reference evidence="2" key="1">
    <citation type="journal article" date="2019" name="bioRxiv">
        <title>The Genome of the Zebra Mussel, Dreissena polymorpha: A Resource for Invasive Species Research.</title>
        <authorList>
            <person name="McCartney M.A."/>
            <person name="Auch B."/>
            <person name="Kono T."/>
            <person name="Mallez S."/>
            <person name="Zhang Y."/>
            <person name="Obille A."/>
            <person name="Becker A."/>
            <person name="Abrahante J.E."/>
            <person name="Garbe J."/>
            <person name="Badalamenti J.P."/>
            <person name="Herman A."/>
            <person name="Mangelson H."/>
            <person name="Liachko I."/>
            <person name="Sullivan S."/>
            <person name="Sone E.D."/>
            <person name="Koren S."/>
            <person name="Silverstein K.A.T."/>
            <person name="Beckman K.B."/>
            <person name="Gohl D.M."/>
        </authorList>
    </citation>
    <scope>NUCLEOTIDE SEQUENCE</scope>
    <source>
        <strain evidence="2">Duluth1</strain>
        <tissue evidence="2">Whole animal</tissue>
    </source>
</reference>
<protein>
    <submittedName>
        <fullName evidence="2">Uncharacterized protein</fullName>
    </submittedName>
</protein>
<name>A0A9D4D6P7_DREPO</name>
<dbReference type="AlphaFoldDB" id="A0A9D4D6P7"/>
<accession>A0A9D4D6P7</accession>
<dbReference type="Proteomes" id="UP000828390">
    <property type="component" value="Unassembled WGS sequence"/>
</dbReference>
<keyword evidence="3" id="KW-1185">Reference proteome</keyword>
<evidence type="ECO:0000313" key="2">
    <source>
        <dbReference type="EMBL" id="KAH3738273.1"/>
    </source>
</evidence>
<evidence type="ECO:0000313" key="3">
    <source>
        <dbReference type="Proteomes" id="UP000828390"/>
    </source>
</evidence>
<organism evidence="2 3">
    <name type="scientific">Dreissena polymorpha</name>
    <name type="common">Zebra mussel</name>
    <name type="synonym">Mytilus polymorpha</name>
    <dbReference type="NCBI Taxonomy" id="45954"/>
    <lineage>
        <taxon>Eukaryota</taxon>
        <taxon>Metazoa</taxon>
        <taxon>Spiralia</taxon>
        <taxon>Lophotrochozoa</taxon>
        <taxon>Mollusca</taxon>
        <taxon>Bivalvia</taxon>
        <taxon>Autobranchia</taxon>
        <taxon>Heteroconchia</taxon>
        <taxon>Euheterodonta</taxon>
        <taxon>Imparidentia</taxon>
        <taxon>Neoheterodontei</taxon>
        <taxon>Myida</taxon>
        <taxon>Dreissenoidea</taxon>
        <taxon>Dreissenidae</taxon>
        <taxon>Dreissena</taxon>
    </lineage>
</organism>
<evidence type="ECO:0000256" key="1">
    <source>
        <dbReference type="SAM" id="MobiDB-lite"/>
    </source>
</evidence>
<reference evidence="2" key="2">
    <citation type="submission" date="2020-11" db="EMBL/GenBank/DDBJ databases">
        <authorList>
            <person name="McCartney M.A."/>
            <person name="Auch B."/>
            <person name="Kono T."/>
            <person name="Mallez S."/>
            <person name="Becker A."/>
            <person name="Gohl D.M."/>
            <person name="Silverstein K.A.T."/>
            <person name="Koren S."/>
            <person name="Bechman K.B."/>
            <person name="Herman A."/>
            <person name="Abrahante J.E."/>
            <person name="Garbe J."/>
        </authorList>
    </citation>
    <scope>NUCLEOTIDE SEQUENCE</scope>
    <source>
        <strain evidence="2">Duluth1</strain>
        <tissue evidence="2">Whole animal</tissue>
    </source>
</reference>
<sequence>MSQIDDDASSVRSQKFTLPSENPNKQVAKFVIDANNEKKKKKRIMTSERISEVNNQDVVNNLVHYLIRKELLVNRMSVIDDTAETYNGWKVTFKHIFDEIKTQT</sequence>
<dbReference type="EMBL" id="JAIWYP010000011">
    <property type="protein sequence ID" value="KAH3738273.1"/>
    <property type="molecule type" value="Genomic_DNA"/>
</dbReference>
<feature type="compositionally biased region" description="Polar residues" evidence="1">
    <location>
        <begin position="10"/>
        <end position="22"/>
    </location>
</feature>
<gene>
    <name evidence="2" type="ORF">DPMN_044904</name>
</gene>
<proteinExistence type="predicted"/>
<comment type="caution">
    <text evidence="2">The sequence shown here is derived from an EMBL/GenBank/DDBJ whole genome shotgun (WGS) entry which is preliminary data.</text>
</comment>
<feature type="region of interest" description="Disordered" evidence="1">
    <location>
        <begin position="1"/>
        <end position="22"/>
    </location>
</feature>